<dbReference type="Proteomes" id="UP001214666">
    <property type="component" value="Chromosome"/>
</dbReference>
<feature type="transmembrane region" description="Helical" evidence="1">
    <location>
        <begin position="50"/>
        <end position="72"/>
    </location>
</feature>
<name>A0AAX3PA47_AERHY</name>
<protein>
    <recommendedName>
        <fullName evidence="4">DUF4760 domain-containing protein</fullName>
    </recommendedName>
</protein>
<dbReference type="EMBL" id="CP118942">
    <property type="protein sequence ID" value="WEE28331.1"/>
    <property type="molecule type" value="Genomic_DNA"/>
</dbReference>
<keyword evidence="1" id="KW-0472">Membrane</keyword>
<accession>A0AAX3PA47</accession>
<gene>
    <name evidence="2" type="ORF">PY771_08435</name>
</gene>
<proteinExistence type="predicted"/>
<keyword evidence="1" id="KW-1133">Transmembrane helix</keyword>
<dbReference type="RefSeq" id="WP_275115888.1">
    <property type="nucleotide sequence ID" value="NZ_CP118942.1"/>
</dbReference>
<feature type="transmembrane region" description="Helical" evidence="1">
    <location>
        <begin position="12"/>
        <end position="38"/>
    </location>
</feature>
<reference evidence="2" key="1">
    <citation type="submission" date="2023-02" db="EMBL/GenBank/DDBJ databases">
        <title>The sequence of Aeromonas hydrophila K533.</title>
        <authorList>
            <person name="Luo X."/>
        </authorList>
    </citation>
    <scope>NUCLEOTIDE SEQUENCE</scope>
    <source>
        <strain evidence="2">K533</strain>
    </source>
</reference>
<dbReference type="AlphaFoldDB" id="A0AAX3PA47"/>
<sequence length="244" mass="27977">MLFYMMRRTIRGVFGLTSTWLTGSAVLCVVIVAINALVWDHMPEPFNGAAALASAGVDLLLAFVAGYIFYVITSVYPEYKKLQTIYFTVMKNELIDVAHAYADLISDLVLDGKHIDALDTFERFGSKSGQHLLVEATKDKSITGEIDILDHTTWLEYLTKVSNKERHSIEKMLRFDMEIELEIKILLVDLLHSNYIQTLNDLNRLNDKKRNRPFMTIIYRFHQHLGLLLTLQNHIMNVSVGKRL</sequence>
<keyword evidence="1" id="KW-0812">Transmembrane</keyword>
<evidence type="ECO:0000313" key="2">
    <source>
        <dbReference type="EMBL" id="WEE28331.1"/>
    </source>
</evidence>
<evidence type="ECO:0000256" key="1">
    <source>
        <dbReference type="SAM" id="Phobius"/>
    </source>
</evidence>
<evidence type="ECO:0008006" key="4">
    <source>
        <dbReference type="Google" id="ProtNLM"/>
    </source>
</evidence>
<evidence type="ECO:0000313" key="3">
    <source>
        <dbReference type="Proteomes" id="UP001214666"/>
    </source>
</evidence>
<organism evidence="2 3">
    <name type="scientific">Aeromonas hydrophila</name>
    <dbReference type="NCBI Taxonomy" id="644"/>
    <lineage>
        <taxon>Bacteria</taxon>
        <taxon>Pseudomonadati</taxon>
        <taxon>Pseudomonadota</taxon>
        <taxon>Gammaproteobacteria</taxon>
        <taxon>Aeromonadales</taxon>
        <taxon>Aeromonadaceae</taxon>
        <taxon>Aeromonas</taxon>
    </lineage>
</organism>